<dbReference type="VEuPathDB" id="PlasmoDB:PRCDC_0018800"/>
<feature type="transmembrane region" description="Helical" evidence="1">
    <location>
        <begin position="186"/>
        <end position="208"/>
    </location>
</feature>
<dbReference type="VEuPathDB" id="PlasmoDB:PRG01_1400500"/>
<keyword evidence="1" id="KW-1133">Transmembrane helix</keyword>
<dbReference type="Proteomes" id="UP000076359">
    <property type="component" value="Unassembled WGS sequence"/>
</dbReference>
<accession>A0A151L219</accession>
<dbReference type="NCBIfam" id="TIGR01477">
    <property type="entry name" value="RIFIN"/>
    <property type="match status" value="1"/>
</dbReference>
<evidence type="ECO:0000256" key="1">
    <source>
        <dbReference type="SAM" id="Phobius"/>
    </source>
</evidence>
<evidence type="ECO:0000313" key="2">
    <source>
        <dbReference type="EMBL" id="KYN93003.1"/>
    </source>
</evidence>
<organism evidence="2 3">
    <name type="scientific">Plasmodium reichenowi</name>
    <dbReference type="NCBI Taxonomy" id="5854"/>
    <lineage>
        <taxon>Eukaryota</taxon>
        <taxon>Sar</taxon>
        <taxon>Alveolata</taxon>
        <taxon>Apicomplexa</taxon>
        <taxon>Aconoidasida</taxon>
        <taxon>Haemosporida</taxon>
        <taxon>Plasmodiidae</taxon>
        <taxon>Plasmodium</taxon>
        <taxon>Plasmodium (Laverania)</taxon>
    </lineage>
</organism>
<dbReference type="RefSeq" id="XP_019969674.1">
    <property type="nucleotide sequence ID" value="XM_020114323.1"/>
</dbReference>
<sequence length="228" mass="24771">KRQKYQEKHDKNIQEIIQKDKMDKSLAEKIEKGCLKCGCGLGGVAASVGIFGAVVVNELTKAAMLAAARKGTAIGIKSAIQGFKTKFGLETICGHPLNTVLNDNNFKHLMTLNQLVQGQYNAICEPNPSNTASALCSYKGSTDAQTYQGIVAKAQKLATDAHQAATAAEEAEITLANAISTYSYSAIGYSVLAILIIVLVMLIIYLVLRYRRKKKKNKKAQYTKLLNQ</sequence>
<dbReference type="EMBL" id="LVLA01000344">
    <property type="protein sequence ID" value="KYN93003.1"/>
    <property type="molecule type" value="Genomic_DNA"/>
</dbReference>
<keyword evidence="1" id="KW-0472">Membrane</keyword>
<dbReference type="Pfam" id="PF02009">
    <property type="entry name" value="RIFIN"/>
    <property type="match status" value="1"/>
</dbReference>
<reference evidence="2 3" key="1">
    <citation type="journal article" date="2016" name="Nat. Commun.">
        <title>Genomes of cryptic chimpanzee Plasmodium species reveal key evolutionary events leading to human malaria.</title>
        <authorList>
            <person name="Sundararaman S.A."/>
            <person name="Plenderleith L.J."/>
            <person name="Liu W."/>
            <person name="Loy D.E."/>
            <person name="Learn G.H."/>
            <person name="Li Y."/>
            <person name="Shaw K.S."/>
            <person name="Ayouba A."/>
            <person name="Peeters M."/>
            <person name="Speede S."/>
            <person name="Shaw G.M."/>
            <person name="Bushman F.D."/>
            <person name="Brisson D."/>
            <person name="Rayner J.C."/>
            <person name="Sharp P.M."/>
            <person name="Hahn B.H."/>
        </authorList>
    </citation>
    <scope>NUCLEOTIDE SEQUENCE [LARGE SCALE GENOMIC DNA]</scope>
    <source>
        <strain evidence="2 3">SY57</strain>
    </source>
</reference>
<dbReference type="GeneID" id="24528301"/>
<keyword evidence="1" id="KW-0812">Transmembrane</keyword>
<evidence type="ECO:0000313" key="3">
    <source>
        <dbReference type="Proteomes" id="UP000076359"/>
    </source>
</evidence>
<comment type="caution">
    <text evidence="2">The sequence shown here is derived from an EMBL/GenBank/DDBJ whole genome shotgun (WGS) entry which is preliminary data.</text>
</comment>
<feature type="non-terminal residue" evidence="2">
    <location>
        <position position="1"/>
    </location>
</feature>
<dbReference type="KEGG" id="prei:PRSY57_0026600"/>
<dbReference type="AlphaFoldDB" id="A0A151L219"/>
<gene>
    <name evidence="2" type="ORF">PRSY57_0026600</name>
</gene>
<name>A0A151L219_PLARE</name>
<protein>
    <submittedName>
        <fullName evidence="2">Rifin</fullName>
    </submittedName>
</protein>
<proteinExistence type="predicted"/>
<dbReference type="InterPro" id="IPR006373">
    <property type="entry name" value="VSA_Rifin"/>
</dbReference>